<evidence type="ECO:0000256" key="5">
    <source>
        <dbReference type="SAM" id="Phobius"/>
    </source>
</evidence>
<proteinExistence type="predicted"/>
<reference evidence="6" key="1">
    <citation type="journal article" date="2014" name="Int. J. Syst. Evol. Microbiol.">
        <title>Complete genome of a new Firmicutes species belonging to the dominant human colonic microbiota ('Ruminococcus bicirculans') reveals two chromosomes and a selective capacity to utilize plant glucans.</title>
        <authorList>
            <consortium name="NISC Comparative Sequencing Program"/>
            <person name="Wegmann U."/>
            <person name="Louis P."/>
            <person name="Goesmann A."/>
            <person name="Henrissat B."/>
            <person name="Duncan S.H."/>
            <person name="Flint H.J."/>
        </authorList>
    </citation>
    <scope>NUCLEOTIDE SEQUENCE</scope>
    <source>
        <strain evidence="6">NBRC 110608</strain>
    </source>
</reference>
<dbReference type="InterPro" id="IPR035906">
    <property type="entry name" value="MetI-like_sf"/>
</dbReference>
<accession>A0ABN6YRP5</accession>
<gene>
    <name evidence="6" type="ORF">GCM10025872_36520</name>
</gene>
<keyword evidence="4 5" id="KW-0472">Membrane</keyword>
<keyword evidence="2 5" id="KW-0812">Transmembrane</keyword>
<feature type="transmembrane region" description="Helical" evidence="5">
    <location>
        <begin position="16"/>
        <end position="38"/>
    </location>
</feature>
<evidence type="ECO:0000256" key="1">
    <source>
        <dbReference type="ARBA" id="ARBA00004141"/>
    </source>
</evidence>
<organism evidence="6">
    <name type="scientific">Barrientosiimonas endolithica</name>
    <dbReference type="NCBI Taxonomy" id="1535208"/>
    <lineage>
        <taxon>Bacteria</taxon>
        <taxon>Bacillati</taxon>
        <taxon>Actinomycetota</taxon>
        <taxon>Actinomycetes</taxon>
        <taxon>Micrococcales</taxon>
        <taxon>Dermacoccaceae</taxon>
        <taxon>Barrientosiimonas</taxon>
    </lineage>
</organism>
<dbReference type="Gene3D" id="1.10.3720.10">
    <property type="entry name" value="MetI-like"/>
    <property type="match status" value="1"/>
</dbReference>
<keyword evidence="3 5" id="KW-1133">Transmembrane helix</keyword>
<comment type="subcellular location">
    <subcellularLocation>
        <location evidence="1">Membrane</location>
        <topology evidence="1">Multi-pass membrane protein</topology>
    </subcellularLocation>
</comment>
<evidence type="ECO:0000313" key="6">
    <source>
        <dbReference type="EMBL" id="BDZ59995.1"/>
    </source>
</evidence>
<reference evidence="6" key="2">
    <citation type="submission" date="2023-02" db="EMBL/GenBank/DDBJ databases">
        <authorList>
            <person name="Sun Q."/>
            <person name="Mori K."/>
        </authorList>
    </citation>
    <scope>NUCLEOTIDE SEQUENCE</scope>
    <source>
        <strain evidence="6">NBRC 110608</strain>
    </source>
</reference>
<name>A0ABN6YRP5_9MICO</name>
<evidence type="ECO:0000256" key="4">
    <source>
        <dbReference type="ARBA" id="ARBA00023136"/>
    </source>
</evidence>
<sequence length="53" mass="6253">MQYIYDTGFSDYRAGYSAAATMIYFAVVLIISVLWYLARVRTRKERTRDHESP</sequence>
<protein>
    <recommendedName>
        <fullName evidence="7">Sugar ABC transporter permease</fullName>
    </recommendedName>
</protein>
<evidence type="ECO:0008006" key="7">
    <source>
        <dbReference type="Google" id="ProtNLM"/>
    </source>
</evidence>
<dbReference type="EMBL" id="AP027735">
    <property type="protein sequence ID" value="BDZ59995.1"/>
    <property type="molecule type" value="Genomic_DNA"/>
</dbReference>
<evidence type="ECO:0000256" key="2">
    <source>
        <dbReference type="ARBA" id="ARBA00022692"/>
    </source>
</evidence>
<evidence type="ECO:0000256" key="3">
    <source>
        <dbReference type="ARBA" id="ARBA00022989"/>
    </source>
</evidence>